<protein>
    <submittedName>
        <fullName evidence="1">Adenine specific DNA methyltransferase</fullName>
    </submittedName>
</protein>
<dbReference type="Proteomes" id="UP000034922">
    <property type="component" value="Unassembled WGS sequence"/>
</dbReference>
<name>A0A0G1QGX0_9BACT</name>
<dbReference type="AlphaFoldDB" id="A0A0G1QGX0"/>
<sequence>MLEKYFQDLCKTMKLGDAREESYYPDLKKLLETWSEKGKRNIFVTPLPKKTEAGNPDFRIWNGKEKIVGYIEAKDPKVENLDSVEDSEQLKRYRGTFPNLILTNFFEFRLYRNGQLVEKVSIG</sequence>
<reference evidence="1 2" key="1">
    <citation type="journal article" date="2015" name="Nature">
        <title>rRNA introns, odd ribosomes, and small enigmatic genomes across a large radiation of phyla.</title>
        <authorList>
            <person name="Brown C.T."/>
            <person name="Hug L.A."/>
            <person name="Thomas B.C."/>
            <person name="Sharon I."/>
            <person name="Castelle C.J."/>
            <person name="Singh A."/>
            <person name="Wilkins M.J."/>
            <person name="Williams K.H."/>
            <person name="Banfield J.F."/>
        </authorList>
    </citation>
    <scope>NUCLEOTIDE SEQUENCE [LARGE SCALE GENOMIC DNA]</scope>
</reference>
<dbReference type="EMBL" id="LCLM01000019">
    <property type="protein sequence ID" value="KKU16998.1"/>
    <property type="molecule type" value="Genomic_DNA"/>
</dbReference>
<keyword evidence="1" id="KW-0808">Transferase</keyword>
<accession>A0A0G1QGX0</accession>
<feature type="non-terminal residue" evidence="1">
    <location>
        <position position="123"/>
    </location>
</feature>
<dbReference type="GO" id="GO:0032259">
    <property type="term" value="P:methylation"/>
    <property type="evidence" value="ECO:0007669"/>
    <property type="project" value="UniProtKB-KW"/>
</dbReference>
<comment type="caution">
    <text evidence="1">The sequence shown here is derived from an EMBL/GenBank/DDBJ whole genome shotgun (WGS) entry which is preliminary data.</text>
</comment>
<keyword evidence="1" id="KW-0489">Methyltransferase</keyword>
<evidence type="ECO:0000313" key="2">
    <source>
        <dbReference type="Proteomes" id="UP000034922"/>
    </source>
</evidence>
<gene>
    <name evidence="1" type="ORF">UX25_C0019G0011</name>
</gene>
<evidence type="ECO:0000313" key="1">
    <source>
        <dbReference type="EMBL" id="KKU16998.1"/>
    </source>
</evidence>
<dbReference type="GO" id="GO:0008168">
    <property type="term" value="F:methyltransferase activity"/>
    <property type="evidence" value="ECO:0007669"/>
    <property type="project" value="UniProtKB-KW"/>
</dbReference>
<proteinExistence type="predicted"/>
<organism evidence="1 2">
    <name type="scientific">Candidatus Woesebacteria bacterium GW2011_GWC2_45_9</name>
    <dbReference type="NCBI Taxonomy" id="1618589"/>
    <lineage>
        <taxon>Bacteria</taxon>
        <taxon>Candidatus Woeseibacteriota</taxon>
    </lineage>
</organism>
<dbReference type="STRING" id="1618589.UX25_C0019G0011"/>